<keyword evidence="1" id="KW-0375">Hydrogen ion transport</keyword>
<protein>
    <recommendedName>
        <fullName evidence="1">ATP synthase protein I</fullName>
    </recommendedName>
</protein>
<comment type="caution">
    <text evidence="3">The sequence shown here is derived from an EMBL/GenBank/DDBJ whole genome shotgun (WGS) entry which is preliminary data.</text>
</comment>
<feature type="transmembrane region" description="Helical" evidence="2">
    <location>
        <begin position="75"/>
        <end position="93"/>
    </location>
</feature>
<feature type="transmembrane region" description="Helical" evidence="2">
    <location>
        <begin position="38"/>
        <end position="60"/>
    </location>
</feature>
<dbReference type="EMBL" id="JAASRM010000001">
    <property type="protein sequence ID" value="NIK90176.1"/>
    <property type="molecule type" value="Genomic_DNA"/>
</dbReference>
<comment type="similarity">
    <text evidence="1">Belongs to the bacterial AtpI family.</text>
</comment>
<proteinExistence type="inferred from homology"/>
<organism evidence="3 4">
    <name type="scientific">Rhizomicrobium palustre</name>
    <dbReference type="NCBI Taxonomy" id="189966"/>
    <lineage>
        <taxon>Bacteria</taxon>
        <taxon>Pseudomonadati</taxon>
        <taxon>Pseudomonadota</taxon>
        <taxon>Alphaproteobacteria</taxon>
        <taxon>Micropepsales</taxon>
        <taxon>Micropepsaceae</taxon>
        <taxon>Rhizomicrobium</taxon>
    </lineage>
</organism>
<evidence type="ECO:0000313" key="3">
    <source>
        <dbReference type="EMBL" id="NIK90176.1"/>
    </source>
</evidence>
<dbReference type="InterPro" id="IPR032820">
    <property type="entry name" value="ATPase_put"/>
</dbReference>
<comment type="function">
    <text evidence="1">A possible function for this protein is to guide the assembly of the membrane sector of the ATPase enzyme complex.</text>
</comment>
<accession>A0A846N365</accession>
<keyword evidence="1 2" id="KW-0472">Membrane</keyword>
<dbReference type="InterPro" id="IPR016989">
    <property type="entry name" value="Atp1_alphaprobac"/>
</dbReference>
<keyword evidence="1" id="KW-0406">Ion transport</keyword>
<dbReference type="GO" id="GO:0045259">
    <property type="term" value="C:proton-transporting ATP synthase complex"/>
    <property type="evidence" value="ECO:0007669"/>
    <property type="project" value="UniProtKB-UniRule"/>
</dbReference>
<dbReference type="Pfam" id="PF09527">
    <property type="entry name" value="ATPase_gene1"/>
    <property type="match status" value="1"/>
</dbReference>
<dbReference type="AlphaFoldDB" id="A0A846N365"/>
<dbReference type="RefSeq" id="WP_167084517.1">
    <property type="nucleotide sequence ID" value="NZ_BAAADC010000001.1"/>
</dbReference>
<name>A0A846N365_9PROT</name>
<keyword evidence="1" id="KW-0813">Transport</keyword>
<evidence type="ECO:0000256" key="1">
    <source>
        <dbReference type="PIRNR" id="PIRNR032126"/>
    </source>
</evidence>
<reference evidence="3 4" key="1">
    <citation type="submission" date="2020-03" db="EMBL/GenBank/DDBJ databases">
        <title>Genomic Encyclopedia of Type Strains, Phase IV (KMG-IV): sequencing the most valuable type-strain genomes for metagenomic binning, comparative biology and taxonomic classification.</title>
        <authorList>
            <person name="Goeker M."/>
        </authorList>
    </citation>
    <scope>NUCLEOTIDE SEQUENCE [LARGE SCALE GENOMIC DNA]</scope>
    <source>
        <strain evidence="3 4">DSM 19867</strain>
    </source>
</reference>
<dbReference type="Proteomes" id="UP000570514">
    <property type="component" value="Unassembled WGS sequence"/>
</dbReference>
<keyword evidence="4" id="KW-1185">Reference proteome</keyword>
<gene>
    <name evidence="3" type="ORF">FHS83_003494</name>
</gene>
<sequence>MPPSEPEDLKRLKERLDAAGAKVAESEKQAAPNSPYSIAFRLGTELVSAVVVGAGIGWGMDWAFENWAHFHTRPAFMVVMFFLGAAAGIRNVYRTSQQLSGAEPPKEK</sequence>
<evidence type="ECO:0000256" key="2">
    <source>
        <dbReference type="SAM" id="Phobius"/>
    </source>
</evidence>
<keyword evidence="2" id="KW-1133">Transmembrane helix</keyword>
<dbReference type="GO" id="GO:1902600">
    <property type="term" value="P:proton transmembrane transport"/>
    <property type="evidence" value="ECO:0007669"/>
    <property type="project" value="UniProtKB-KW"/>
</dbReference>
<dbReference type="PIRSF" id="PIRSF032126">
    <property type="entry name" value="F0F1_ATP_synthase_subunit_I"/>
    <property type="match status" value="1"/>
</dbReference>
<keyword evidence="2" id="KW-0812">Transmembrane</keyword>
<evidence type="ECO:0000313" key="4">
    <source>
        <dbReference type="Proteomes" id="UP000570514"/>
    </source>
</evidence>